<comment type="caution">
    <text evidence="2">The sequence shown here is derived from an EMBL/GenBank/DDBJ whole genome shotgun (WGS) entry which is preliminary data.</text>
</comment>
<dbReference type="Proteomes" id="UP001153269">
    <property type="component" value="Unassembled WGS sequence"/>
</dbReference>
<gene>
    <name evidence="2" type="ORF">PLEPLA_LOCUS31275</name>
</gene>
<feature type="compositionally biased region" description="Polar residues" evidence="1">
    <location>
        <begin position="64"/>
        <end position="75"/>
    </location>
</feature>
<evidence type="ECO:0000256" key="1">
    <source>
        <dbReference type="SAM" id="MobiDB-lite"/>
    </source>
</evidence>
<dbReference type="AlphaFoldDB" id="A0A9N7V7I1"/>
<accession>A0A9N7V7I1</accession>
<feature type="compositionally biased region" description="Basic and acidic residues" evidence="1">
    <location>
        <begin position="32"/>
        <end position="42"/>
    </location>
</feature>
<reference evidence="2" key="1">
    <citation type="submission" date="2020-03" db="EMBL/GenBank/DDBJ databases">
        <authorList>
            <person name="Weist P."/>
        </authorList>
    </citation>
    <scope>NUCLEOTIDE SEQUENCE</scope>
</reference>
<keyword evidence="3" id="KW-1185">Reference proteome</keyword>
<name>A0A9N7V7I1_PLEPL</name>
<dbReference type="EMBL" id="CADEAL010003124">
    <property type="protein sequence ID" value="CAB1443559.1"/>
    <property type="molecule type" value="Genomic_DNA"/>
</dbReference>
<organism evidence="2 3">
    <name type="scientific">Pleuronectes platessa</name>
    <name type="common">European plaice</name>
    <dbReference type="NCBI Taxonomy" id="8262"/>
    <lineage>
        <taxon>Eukaryota</taxon>
        <taxon>Metazoa</taxon>
        <taxon>Chordata</taxon>
        <taxon>Craniata</taxon>
        <taxon>Vertebrata</taxon>
        <taxon>Euteleostomi</taxon>
        <taxon>Actinopterygii</taxon>
        <taxon>Neopterygii</taxon>
        <taxon>Teleostei</taxon>
        <taxon>Neoteleostei</taxon>
        <taxon>Acanthomorphata</taxon>
        <taxon>Carangaria</taxon>
        <taxon>Pleuronectiformes</taxon>
        <taxon>Pleuronectoidei</taxon>
        <taxon>Pleuronectidae</taxon>
        <taxon>Pleuronectes</taxon>
    </lineage>
</organism>
<protein>
    <submittedName>
        <fullName evidence="2">Uncharacterized protein</fullName>
    </submittedName>
</protein>
<proteinExistence type="predicted"/>
<feature type="compositionally biased region" description="Low complexity" evidence="1">
    <location>
        <begin position="50"/>
        <end position="60"/>
    </location>
</feature>
<evidence type="ECO:0000313" key="2">
    <source>
        <dbReference type="EMBL" id="CAB1443559.1"/>
    </source>
</evidence>
<sequence>MCGADLMDLHLQHLVLNVIHTVKLKPCQTHKVGPESQKDKEPVNPGMLTSSSSSSSSSSHSSRDSVNLADSSSTLAPRCVPENRDVTTCCAAVSHKVALSHDQM</sequence>
<evidence type="ECO:0000313" key="3">
    <source>
        <dbReference type="Proteomes" id="UP001153269"/>
    </source>
</evidence>
<feature type="region of interest" description="Disordered" evidence="1">
    <location>
        <begin position="27"/>
        <end position="79"/>
    </location>
</feature>